<feature type="domain" description="ParB-like N-terminal" evidence="1">
    <location>
        <begin position="36"/>
        <end position="118"/>
    </location>
</feature>
<gene>
    <name evidence="2" type="ORF">TEU_10610</name>
</gene>
<protein>
    <submittedName>
        <fullName evidence="2">Inosine-5-monophosphate dehydrogenase</fullName>
    </submittedName>
</protein>
<dbReference type="SUPFAM" id="SSF110849">
    <property type="entry name" value="ParB/Sulfiredoxin"/>
    <property type="match status" value="1"/>
</dbReference>
<dbReference type="HOGENOM" id="CLU_1912450_0_0_2"/>
<sequence>MGRISLITREGAFKRAERIRREYEAIYGIGFDLERAFVSLENLVPTQVELSEGKLLLVLQEIKHGYDAPIIVIPHGGRYYIIDGHHRAFALKKLGFDRVEAIILKPRSEFVPGIVKTAEKEGLKRLEDMKIVRD</sequence>
<dbReference type="Proteomes" id="UP000029980">
    <property type="component" value="Chromosome"/>
</dbReference>
<keyword evidence="3" id="KW-1185">Reference proteome</keyword>
<dbReference type="EMBL" id="CP008887">
    <property type="protein sequence ID" value="AIU70750.1"/>
    <property type="molecule type" value="Genomic_DNA"/>
</dbReference>
<evidence type="ECO:0000313" key="3">
    <source>
        <dbReference type="Proteomes" id="UP000029980"/>
    </source>
</evidence>
<organism evidence="2 3">
    <name type="scientific">Thermococcus eurythermalis</name>
    <dbReference type="NCBI Taxonomy" id="1505907"/>
    <lineage>
        <taxon>Archaea</taxon>
        <taxon>Methanobacteriati</taxon>
        <taxon>Methanobacteriota</taxon>
        <taxon>Thermococci</taxon>
        <taxon>Thermococcales</taxon>
        <taxon>Thermococcaceae</taxon>
        <taxon>Thermococcus</taxon>
    </lineage>
</organism>
<dbReference type="AlphaFoldDB" id="A0A097QWA2"/>
<evidence type="ECO:0000313" key="2">
    <source>
        <dbReference type="EMBL" id="AIU70750.1"/>
    </source>
</evidence>
<dbReference type="CDD" id="cd16387">
    <property type="entry name" value="ParB_N_Srx"/>
    <property type="match status" value="1"/>
</dbReference>
<proteinExistence type="predicted"/>
<accession>A0A097QWA2</accession>
<dbReference type="RefSeq" id="WP_050003981.1">
    <property type="nucleotide sequence ID" value="NZ_CP008887.1"/>
</dbReference>
<evidence type="ECO:0000259" key="1">
    <source>
        <dbReference type="SMART" id="SM00470"/>
    </source>
</evidence>
<dbReference type="InterPro" id="IPR036086">
    <property type="entry name" value="ParB/Sulfiredoxin_sf"/>
</dbReference>
<dbReference type="STRING" id="1505907.TEU_10610"/>
<name>A0A097QWA2_9EURY</name>
<dbReference type="KEGG" id="teu:TEU_10610"/>
<dbReference type="InterPro" id="IPR003115">
    <property type="entry name" value="ParB_N"/>
</dbReference>
<dbReference type="SMART" id="SM00470">
    <property type="entry name" value="ParB"/>
    <property type="match status" value="1"/>
</dbReference>
<reference evidence="2 3" key="1">
    <citation type="journal article" date="2015" name="Int. J. Syst. Evol. Microbiol.">
        <title>Thermococcus eurythermalis sp. nov., a conditional piezophilic hyperthermophilic archaeon with a wide temperature range isolated from an oil-immersed chimney in the Guaymas Basin.</title>
        <authorList>
            <person name="Zhao W."/>
            <person name="Zeng X."/>
            <person name="Xiao X."/>
        </authorList>
    </citation>
    <scope>NUCLEOTIDE SEQUENCE [LARGE SCALE GENOMIC DNA]</scope>
    <source>
        <strain evidence="2 3">A501</strain>
    </source>
</reference>
<dbReference type="Gene3D" id="3.90.1530.10">
    <property type="entry name" value="Conserved hypothetical protein from pyrococcus furiosus pfu- 392566-001, ParB domain"/>
    <property type="match status" value="1"/>
</dbReference>
<dbReference type="GeneID" id="25153883"/>
<dbReference type="Pfam" id="PF02195">
    <property type="entry name" value="ParB_N"/>
    <property type="match status" value="1"/>
</dbReference>
<dbReference type="OrthoDB" id="89900at2157"/>